<evidence type="ECO:0000313" key="2">
    <source>
        <dbReference type="EMBL" id="KAG9229863.1"/>
    </source>
</evidence>
<dbReference type="InterPro" id="IPR000408">
    <property type="entry name" value="Reg_chr_condens"/>
</dbReference>
<dbReference type="SUPFAM" id="SSF50985">
    <property type="entry name" value="RCC1/BLIP-II"/>
    <property type="match status" value="1"/>
</dbReference>
<accession>A0A9P7YB87</accession>
<feature type="repeat" description="RCC1" evidence="1">
    <location>
        <begin position="141"/>
        <end position="198"/>
    </location>
</feature>
<comment type="caution">
    <text evidence="2">The sequence shown here is derived from an EMBL/GenBank/DDBJ whole genome shotgun (WGS) entry which is preliminary data.</text>
</comment>
<feature type="repeat" description="RCC1" evidence="1">
    <location>
        <begin position="254"/>
        <end position="307"/>
    </location>
</feature>
<dbReference type="Proteomes" id="UP000824998">
    <property type="component" value="Unassembled WGS sequence"/>
</dbReference>
<dbReference type="EMBL" id="MU251725">
    <property type="protein sequence ID" value="KAG9229863.1"/>
    <property type="molecule type" value="Genomic_DNA"/>
</dbReference>
<evidence type="ECO:0000256" key="1">
    <source>
        <dbReference type="PROSITE-ProRule" id="PRU00235"/>
    </source>
</evidence>
<dbReference type="Pfam" id="PF13540">
    <property type="entry name" value="RCC1_2"/>
    <property type="match status" value="1"/>
</dbReference>
<dbReference type="Gene3D" id="2.130.10.30">
    <property type="entry name" value="Regulator of chromosome condensation 1/beta-lactamase-inhibitor protein II"/>
    <property type="match status" value="1"/>
</dbReference>
<dbReference type="InterPro" id="IPR009091">
    <property type="entry name" value="RCC1/BLIP-II"/>
</dbReference>
<evidence type="ECO:0000313" key="3">
    <source>
        <dbReference type="Proteomes" id="UP000824998"/>
    </source>
</evidence>
<dbReference type="PANTHER" id="PTHR45982:SF1">
    <property type="entry name" value="REGULATOR OF CHROMOSOME CONDENSATION"/>
    <property type="match status" value="1"/>
</dbReference>
<organism evidence="2 3">
    <name type="scientific">Amylocarpus encephaloides</name>
    <dbReference type="NCBI Taxonomy" id="45428"/>
    <lineage>
        <taxon>Eukaryota</taxon>
        <taxon>Fungi</taxon>
        <taxon>Dikarya</taxon>
        <taxon>Ascomycota</taxon>
        <taxon>Pezizomycotina</taxon>
        <taxon>Leotiomycetes</taxon>
        <taxon>Helotiales</taxon>
        <taxon>Helotiales incertae sedis</taxon>
        <taxon>Amylocarpus</taxon>
    </lineage>
</organism>
<sequence>MELWVCGFNAWGQLEFEKKLDWSDPPKDFVHFQKALVDEQIEFVQGRAEWTLVKTSSGHRVSGHPNARKDDALLQLLLDAPSSLVASNDTETWLVSPENPSTVTLSHTYNNNTPEPSHTLPSTISQLLANSTAFQALTATGDVYSWGQARFPHLLGRDITPGSPAGTPCPVTSLQDLPTGPIRHVASGPNMTAAITTGNDLYIYGQRSEGPGLIPMFDEGGMLDGDVQSVDVGGHDVREVTCGKNHMLVLTMEDRLFVMGTNGSGQLGLGEGVKCEEWREVKLPLGRGLRIVSLHTGYKNSFAVVDKI</sequence>
<gene>
    <name evidence="2" type="ORF">BJ875DRAFT_473753</name>
</gene>
<dbReference type="PROSITE" id="PS50012">
    <property type="entry name" value="RCC1_3"/>
    <property type="match status" value="2"/>
</dbReference>
<proteinExistence type="predicted"/>
<keyword evidence="3" id="KW-1185">Reference proteome</keyword>
<dbReference type="GO" id="GO:0005085">
    <property type="term" value="F:guanyl-nucleotide exchange factor activity"/>
    <property type="evidence" value="ECO:0007669"/>
    <property type="project" value="TreeGrafter"/>
</dbReference>
<reference evidence="2" key="1">
    <citation type="journal article" date="2021" name="IMA Fungus">
        <title>Genomic characterization of three marine fungi, including Emericellopsis atlantica sp. nov. with signatures of a generalist lifestyle and marine biomass degradation.</title>
        <authorList>
            <person name="Hagestad O.C."/>
            <person name="Hou L."/>
            <person name="Andersen J.H."/>
            <person name="Hansen E.H."/>
            <person name="Altermark B."/>
            <person name="Li C."/>
            <person name="Kuhnert E."/>
            <person name="Cox R.J."/>
            <person name="Crous P.W."/>
            <person name="Spatafora J.W."/>
            <person name="Lail K."/>
            <person name="Amirebrahimi M."/>
            <person name="Lipzen A."/>
            <person name="Pangilinan J."/>
            <person name="Andreopoulos W."/>
            <person name="Hayes R.D."/>
            <person name="Ng V."/>
            <person name="Grigoriev I.V."/>
            <person name="Jackson S.A."/>
            <person name="Sutton T.D.S."/>
            <person name="Dobson A.D.W."/>
            <person name="Rama T."/>
        </authorList>
    </citation>
    <scope>NUCLEOTIDE SEQUENCE</scope>
    <source>
        <strain evidence="2">TRa018bII</strain>
    </source>
</reference>
<dbReference type="AlphaFoldDB" id="A0A9P7YB87"/>
<dbReference type="GO" id="GO:0005737">
    <property type="term" value="C:cytoplasm"/>
    <property type="evidence" value="ECO:0007669"/>
    <property type="project" value="TreeGrafter"/>
</dbReference>
<dbReference type="PANTHER" id="PTHR45982">
    <property type="entry name" value="REGULATOR OF CHROMOSOME CONDENSATION"/>
    <property type="match status" value="1"/>
</dbReference>
<dbReference type="OrthoDB" id="5370059at2759"/>
<protein>
    <submittedName>
        <fullName evidence="2">Regulator of chromosome condensation 1/beta-lactamase-inhibitor protein II</fullName>
    </submittedName>
</protein>
<name>A0A9P7YB87_9HELO</name>
<dbReference type="InterPro" id="IPR051553">
    <property type="entry name" value="Ran_GTPase-activating"/>
</dbReference>